<evidence type="ECO:0000313" key="4">
    <source>
        <dbReference type="EMBL" id="NIR76551.1"/>
    </source>
</evidence>
<proteinExistence type="predicted"/>
<feature type="transmembrane region" description="Helical" evidence="1">
    <location>
        <begin position="6"/>
        <end position="25"/>
    </location>
</feature>
<evidence type="ECO:0000313" key="5">
    <source>
        <dbReference type="Proteomes" id="UP000702544"/>
    </source>
</evidence>
<dbReference type="EMBL" id="JAACAK010000133">
    <property type="protein sequence ID" value="NIR76551.1"/>
    <property type="molecule type" value="Genomic_DNA"/>
</dbReference>
<dbReference type="InterPro" id="IPR000014">
    <property type="entry name" value="PAS"/>
</dbReference>
<dbReference type="Pfam" id="PF13426">
    <property type="entry name" value="PAS_9"/>
    <property type="match status" value="1"/>
</dbReference>
<dbReference type="NCBIfam" id="TIGR00229">
    <property type="entry name" value="sensory_box"/>
    <property type="match status" value="1"/>
</dbReference>
<protein>
    <submittedName>
        <fullName evidence="4">PAS domain S-box protein</fullName>
    </submittedName>
</protein>
<dbReference type="PANTHER" id="PTHR44757:SF2">
    <property type="entry name" value="BIOFILM ARCHITECTURE MAINTENANCE PROTEIN MBAA"/>
    <property type="match status" value="1"/>
</dbReference>
<reference evidence="4 5" key="1">
    <citation type="submission" date="2020-01" db="EMBL/GenBank/DDBJ databases">
        <title>Genomes assembled from Gulf of Kutch pelagic sediment metagenomes.</title>
        <authorList>
            <person name="Chandrashekar M."/>
            <person name="Mahajan M.S."/>
            <person name="Dave K.J."/>
            <person name="Vatsa P."/>
            <person name="Nathani N.M."/>
        </authorList>
    </citation>
    <scope>NUCLEOTIDE SEQUENCE [LARGE SCALE GENOMIC DNA]</scope>
    <source>
        <strain evidence="4">KS3-K002</strain>
    </source>
</reference>
<keyword evidence="1" id="KW-1133">Transmembrane helix</keyword>
<dbReference type="SMART" id="SM00091">
    <property type="entry name" value="PAS"/>
    <property type="match status" value="1"/>
</dbReference>
<dbReference type="Proteomes" id="UP000702544">
    <property type="component" value="Unassembled WGS sequence"/>
</dbReference>
<organism evidence="4 5">
    <name type="scientific">Candidatus Kutchimonas denitrificans</name>
    <dbReference type="NCBI Taxonomy" id="3056748"/>
    <lineage>
        <taxon>Bacteria</taxon>
        <taxon>Pseudomonadati</taxon>
        <taxon>Gemmatimonadota</taxon>
        <taxon>Gemmatimonadia</taxon>
        <taxon>Candidatus Palauibacterales</taxon>
        <taxon>Candidatus Palauibacteraceae</taxon>
        <taxon>Candidatus Kutchimonas</taxon>
    </lineage>
</organism>
<dbReference type="InterPro" id="IPR000700">
    <property type="entry name" value="PAS-assoc_C"/>
</dbReference>
<feature type="domain" description="PAS" evidence="2">
    <location>
        <begin position="73"/>
        <end position="126"/>
    </location>
</feature>
<sequence>MSPLAGFVRMLIVILVSAFLVLLVSGELGLSRDVPGALVRASLLTVVAAPFVYLWAVRGSAEPMAEASAGRLSRLQFRALLDAVAEGAVFVDEDGRITHVNRRAEEMFGFERTELVNQPVEVLVPERFREEHIKHREGYMSSPELVPLGIGRELVGRRRDGTEFPMELSLSPIETEDGPSVLALITDISERRRLEGAS</sequence>
<dbReference type="InterPro" id="IPR052155">
    <property type="entry name" value="Biofilm_reg_signaling"/>
</dbReference>
<feature type="domain" description="PAC" evidence="3">
    <location>
        <begin position="150"/>
        <end position="198"/>
    </location>
</feature>
<dbReference type="PANTHER" id="PTHR44757">
    <property type="entry name" value="DIGUANYLATE CYCLASE DGCP"/>
    <property type="match status" value="1"/>
</dbReference>
<keyword evidence="1" id="KW-0472">Membrane</keyword>
<accession>A0AAE4ZCA5</accession>
<dbReference type="AlphaFoldDB" id="A0AAE4ZCA5"/>
<dbReference type="PROSITE" id="PS50112">
    <property type="entry name" value="PAS"/>
    <property type="match status" value="1"/>
</dbReference>
<evidence type="ECO:0000259" key="3">
    <source>
        <dbReference type="PROSITE" id="PS50113"/>
    </source>
</evidence>
<dbReference type="InterPro" id="IPR035965">
    <property type="entry name" value="PAS-like_dom_sf"/>
</dbReference>
<evidence type="ECO:0000259" key="2">
    <source>
        <dbReference type="PROSITE" id="PS50112"/>
    </source>
</evidence>
<evidence type="ECO:0000256" key="1">
    <source>
        <dbReference type="SAM" id="Phobius"/>
    </source>
</evidence>
<feature type="transmembrane region" description="Helical" evidence="1">
    <location>
        <begin position="37"/>
        <end position="56"/>
    </location>
</feature>
<dbReference type="Gene3D" id="3.30.450.20">
    <property type="entry name" value="PAS domain"/>
    <property type="match status" value="1"/>
</dbReference>
<keyword evidence="1" id="KW-0812">Transmembrane</keyword>
<dbReference type="SUPFAM" id="SSF55785">
    <property type="entry name" value="PYP-like sensor domain (PAS domain)"/>
    <property type="match status" value="1"/>
</dbReference>
<name>A0AAE4ZCA5_9BACT</name>
<comment type="caution">
    <text evidence="4">The sequence shown here is derived from an EMBL/GenBank/DDBJ whole genome shotgun (WGS) entry which is preliminary data.</text>
</comment>
<gene>
    <name evidence="4" type="ORF">GWO12_15835</name>
</gene>
<dbReference type="CDD" id="cd00130">
    <property type="entry name" value="PAS"/>
    <property type="match status" value="1"/>
</dbReference>
<dbReference type="PROSITE" id="PS50113">
    <property type="entry name" value="PAC"/>
    <property type="match status" value="1"/>
</dbReference>